<feature type="transmembrane region" description="Helical" evidence="7">
    <location>
        <begin position="26"/>
        <end position="45"/>
    </location>
</feature>
<dbReference type="Proteomes" id="UP000596902">
    <property type="component" value="Unassembled WGS sequence"/>
</dbReference>
<dbReference type="RefSeq" id="XP_038782920.1">
    <property type="nucleotide sequence ID" value="XM_038934645.1"/>
</dbReference>
<dbReference type="GO" id="GO:0016020">
    <property type="term" value="C:membrane"/>
    <property type="evidence" value="ECO:0007669"/>
    <property type="project" value="UniProtKB-SubCell"/>
</dbReference>
<dbReference type="PANTHER" id="PTHR33048:SF47">
    <property type="entry name" value="INTEGRAL MEMBRANE PROTEIN-RELATED"/>
    <property type="match status" value="1"/>
</dbReference>
<evidence type="ECO:0000313" key="10">
    <source>
        <dbReference type="Proteomes" id="UP000596902"/>
    </source>
</evidence>
<feature type="transmembrane region" description="Helical" evidence="7">
    <location>
        <begin position="215"/>
        <end position="233"/>
    </location>
</feature>
<reference evidence="9" key="2">
    <citation type="submission" date="2020-08" db="EMBL/GenBank/DDBJ databases">
        <title>Draft Genome Sequence of Cumin Blight Pathogen Alternaria burnsii.</title>
        <authorList>
            <person name="Feng Z."/>
        </authorList>
    </citation>
    <scope>NUCLEOTIDE SEQUENCE</scope>
    <source>
        <strain evidence="9">CBS107.38</strain>
    </source>
</reference>
<feature type="transmembrane region" description="Helical" evidence="7">
    <location>
        <begin position="136"/>
        <end position="156"/>
    </location>
</feature>
<gene>
    <name evidence="9" type="ORF">GT037_009598</name>
</gene>
<keyword evidence="4 7" id="KW-0472">Membrane</keyword>
<evidence type="ECO:0000256" key="4">
    <source>
        <dbReference type="ARBA" id="ARBA00023136"/>
    </source>
</evidence>
<feature type="region of interest" description="Disordered" evidence="6">
    <location>
        <begin position="349"/>
        <end position="386"/>
    </location>
</feature>
<feature type="transmembrane region" description="Helical" evidence="7">
    <location>
        <begin position="97"/>
        <end position="115"/>
    </location>
</feature>
<keyword evidence="3 7" id="KW-1133">Transmembrane helix</keyword>
<comment type="subcellular location">
    <subcellularLocation>
        <location evidence="1">Membrane</location>
        <topology evidence="1">Multi-pass membrane protein</topology>
    </subcellularLocation>
</comment>
<organism evidence="9 10">
    <name type="scientific">Alternaria burnsii</name>
    <dbReference type="NCBI Taxonomy" id="1187904"/>
    <lineage>
        <taxon>Eukaryota</taxon>
        <taxon>Fungi</taxon>
        <taxon>Dikarya</taxon>
        <taxon>Ascomycota</taxon>
        <taxon>Pezizomycotina</taxon>
        <taxon>Dothideomycetes</taxon>
        <taxon>Pleosporomycetidae</taxon>
        <taxon>Pleosporales</taxon>
        <taxon>Pleosporineae</taxon>
        <taxon>Pleosporaceae</taxon>
        <taxon>Alternaria</taxon>
        <taxon>Alternaria sect. Alternaria</taxon>
    </lineage>
</organism>
<comment type="caution">
    <text evidence="9">The sequence shown here is derived from an EMBL/GenBank/DDBJ whole genome shotgun (WGS) entry which is preliminary data.</text>
</comment>
<protein>
    <recommendedName>
        <fullName evidence="8">Rhodopsin domain-containing protein</fullName>
    </recommendedName>
</protein>
<reference evidence="9" key="1">
    <citation type="submission" date="2020-01" db="EMBL/GenBank/DDBJ databases">
        <authorList>
            <person name="Feng Z.H.Z."/>
        </authorList>
    </citation>
    <scope>NUCLEOTIDE SEQUENCE</scope>
    <source>
        <strain evidence="9">CBS107.38</strain>
    </source>
</reference>
<feature type="domain" description="Rhodopsin" evidence="8">
    <location>
        <begin position="41"/>
        <end position="280"/>
    </location>
</feature>
<evidence type="ECO:0000256" key="2">
    <source>
        <dbReference type="ARBA" id="ARBA00022692"/>
    </source>
</evidence>
<dbReference type="Pfam" id="PF20684">
    <property type="entry name" value="Fung_rhodopsin"/>
    <property type="match status" value="1"/>
</dbReference>
<proteinExistence type="inferred from homology"/>
<evidence type="ECO:0000313" key="9">
    <source>
        <dbReference type="EMBL" id="KAF7672567.1"/>
    </source>
</evidence>
<dbReference type="GeneID" id="62207823"/>
<feature type="compositionally biased region" description="Basic and acidic residues" evidence="6">
    <location>
        <begin position="349"/>
        <end position="366"/>
    </location>
</feature>
<evidence type="ECO:0000256" key="5">
    <source>
        <dbReference type="ARBA" id="ARBA00038359"/>
    </source>
</evidence>
<evidence type="ECO:0000256" key="6">
    <source>
        <dbReference type="SAM" id="MobiDB-lite"/>
    </source>
</evidence>
<evidence type="ECO:0000256" key="3">
    <source>
        <dbReference type="ARBA" id="ARBA00022989"/>
    </source>
</evidence>
<accession>A0A8H7EAI0</accession>
<dbReference type="PANTHER" id="PTHR33048">
    <property type="entry name" value="PTH11-LIKE INTEGRAL MEMBRANE PROTEIN (AFU_ORTHOLOGUE AFUA_5G11245)"/>
    <property type="match status" value="1"/>
</dbReference>
<keyword evidence="10" id="KW-1185">Reference proteome</keyword>
<dbReference type="InterPro" id="IPR049326">
    <property type="entry name" value="Rhodopsin_dom_fungi"/>
</dbReference>
<evidence type="ECO:0000259" key="8">
    <source>
        <dbReference type="Pfam" id="PF20684"/>
    </source>
</evidence>
<dbReference type="InterPro" id="IPR052337">
    <property type="entry name" value="SAT4-like"/>
</dbReference>
<keyword evidence="2 7" id="KW-0812">Transmembrane</keyword>
<sequence length="386" mass="42271">MDESPQLPPQVIAALAQDDLGPKTLALVYSFTFLALISVALRFFSRIKLTKFIGWEDYFIGISMVFDILAAVCQIKQVQAGAGKHTVLVPLPRIIESLKYLYFSILAFAAGSTFTKVSICQQYKRIFGVAESKLPIYIVMALCVGGGTSAFFTFAFSCIPVEASWDLTLKPTSRCINDHAARSAHSFTNMITDLMVAALPVPSIWRLQLVRRQKIALVCLLCVGWIVCIISALRIQSLYASFRHPKDPLYYSAPPVYWASIEQSLSIVCACVPAMKPLVVRLVPAFTSLSKSTPRSGNGNSLVLGKYGKSGASNAGAEVELGDTSRLRDDFMLPPPVYGKHDIRVKHEITMKSDAKSENESDRRCSEGSGGSEDVILNGRVPNEMA</sequence>
<evidence type="ECO:0000256" key="7">
    <source>
        <dbReference type="SAM" id="Phobius"/>
    </source>
</evidence>
<dbReference type="EMBL" id="JAAABM010000016">
    <property type="protein sequence ID" value="KAF7672567.1"/>
    <property type="molecule type" value="Genomic_DNA"/>
</dbReference>
<dbReference type="AlphaFoldDB" id="A0A8H7EAI0"/>
<evidence type="ECO:0000256" key="1">
    <source>
        <dbReference type="ARBA" id="ARBA00004141"/>
    </source>
</evidence>
<comment type="similarity">
    <text evidence="5">Belongs to the SAT4 family.</text>
</comment>
<name>A0A8H7EAI0_9PLEO</name>